<protein>
    <submittedName>
        <fullName evidence="3">Uncharacterized protein</fullName>
    </submittedName>
</protein>
<dbReference type="Proteomes" id="UP000324222">
    <property type="component" value="Unassembled WGS sequence"/>
</dbReference>
<reference evidence="3 4" key="1">
    <citation type="submission" date="2019-05" db="EMBL/GenBank/DDBJ databases">
        <title>Another draft genome of Portunus trituberculatus and its Hox gene families provides insights of decapod evolution.</title>
        <authorList>
            <person name="Jeong J.-H."/>
            <person name="Song I."/>
            <person name="Kim S."/>
            <person name="Choi T."/>
            <person name="Kim D."/>
            <person name="Ryu S."/>
            <person name="Kim W."/>
        </authorList>
    </citation>
    <scope>NUCLEOTIDE SEQUENCE [LARGE SCALE GENOMIC DNA]</scope>
    <source>
        <tissue evidence="3">Muscle</tissue>
    </source>
</reference>
<comment type="caution">
    <text evidence="3">The sequence shown here is derived from an EMBL/GenBank/DDBJ whole genome shotgun (WGS) entry which is preliminary data.</text>
</comment>
<name>A0A5B7HYZ7_PORTR</name>
<feature type="compositionally biased region" description="Pro residues" evidence="1">
    <location>
        <begin position="39"/>
        <end position="48"/>
    </location>
</feature>
<keyword evidence="4" id="KW-1185">Reference proteome</keyword>
<dbReference type="EMBL" id="VSRR010040360">
    <property type="protein sequence ID" value="MPC75095.1"/>
    <property type="molecule type" value="Genomic_DNA"/>
</dbReference>
<feature type="region of interest" description="Disordered" evidence="1">
    <location>
        <begin position="34"/>
        <end position="68"/>
    </location>
</feature>
<feature type="compositionally biased region" description="Low complexity" evidence="1">
    <location>
        <begin position="49"/>
        <end position="68"/>
    </location>
</feature>
<evidence type="ECO:0000256" key="1">
    <source>
        <dbReference type="SAM" id="MobiDB-lite"/>
    </source>
</evidence>
<evidence type="ECO:0000313" key="3">
    <source>
        <dbReference type="EMBL" id="MPC75095.1"/>
    </source>
</evidence>
<keyword evidence="2" id="KW-0732">Signal</keyword>
<feature type="signal peptide" evidence="2">
    <location>
        <begin position="1"/>
        <end position="39"/>
    </location>
</feature>
<evidence type="ECO:0000256" key="2">
    <source>
        <dbReference type="SAM" id="SignalP"/>
    </source>
</evidence>
<feature type="chain" id="PRO_5023012075" evidence="2">
    <location>
        <begin position="40"/>
        <end position="68"/>
    </location>
</feature>
<proteinExistence type="predicted"/>
<accession>A0A5B7HYZ7</accession>
<organism evidence="3 4">
    <name type="scientific">Portunus trituberculatus</name>
    <name type="common">Swimming crab</name>
    <name type="synonym">Neptunus trituberculatus</name>
    <dbReference type="NCBI Taxonomy" id="210409"/>
    <lineage>
        <taxon>Eukaryota</taxon>
        <taxon>Metazoa</taxon>
        <taxon>Ecdysozoa</taxon>
        <taxon>Arthropoda</taxon>
        <taxon>Crustacea</taxon>
        <taxon>Multicrustacea</taxon>
        <taxon>Malacostraca</taxon>
        <taxon>Eumalacostraca</taxon>
        <taxon>Eucarida</taxon>
        <taxon>Decapoda</taxon>
        <taxon>Pleocyemata</taxon>
        <taxon>Brachyura</taxon>
        <taxon>Eubrachyura</taxon>
        <taxon>Portunoidea</taxon>
        <taxon>Portunidae</taxon>
        <taxon>Portuninae</taxon>
        <taxon>Portunus</taxon>
    </lineage>
</organism>
<gene>
    <name evidence="3" type="ORF">E2C01_069480</name>
</gene>
<dbReference type="PROSITE" id="PS51257">
    <property type="entry name" value="PROKAR_LIPOPROTEIN"/>
    <property type="match status" value="1"/>
</dbReference>
<dbReference type="AlphaFoldDB" id="A0A5B7HYZ7"/>
<sequence>MHRTQAQGHKGRLKGRSVLTFSFTLSLSCLPLPLAPLSSHPPTPPHPVSPRLLPASAPPSLLSEARGR</sequence>
<evidence type="ECO:0000313" key="4">
    <source>
        <dbReference type="Proteomes" id="UP000324222"/>
    </source>
</evidence>